<proteinExistence type="predicted"/>
<dbReference type="Pfam" id="PF00890">
    <property type="entry name" value="FAD_binding_2"/>
    <property type="match status" value="1"/>
</dbReference>
<evidence type="ECO:0000256" key="4">
    <source>
        <dbReference type="ARBA" id="ARBA00023002"/>
    </source>
</evidence>
<reference evidence="10" key="1">
    <citation type="journal article" date="2010" name="Genome Biol.">
        <title>Genome sequence of the necrotrophic plant pathogen Pythium ultimum reveals original pathogenicity mechanisms and effector repertoire.</title>
        <authorList>
            <person name="Levesque C.A."/>
            <person name="Brouwer H."/>
            <person name="Cano L."/>
            <person name="Hamilton J.P."/>
            <person name="Holt C."/>
            <person name="Huitema E."/>
            <person name="Raffaele S."/>
            <person name="Robideau G.P."/>
            <person name="Thines M."/>
            <person name="Win J."/>
            <person name="Zerillo M.M."/>
            <person name="Beakes G.W."/>
            <person name="Boore J.L."/>
            <person name="Busam D."/>
            <person name="Dumas B."/>
            <person name="Ferriera S."/>
            <person name="Fuerstenberg S.I."/>
            <person name="Gachon C.M."/>
            <person name="Gaulin E."/>
            <person name="Govers F."/>
            <person name="Grenville-Briggs L."/>
            <person name="Horner N."/>
            <person name="Hostetler J."/>
            <person name="Jiang R.H."/>
            <person name="Johnson J."/>
            <person name="Krajaejun T."/>
            <person name="Lin H."/>
            <person name="Meijer H.J."/>
            <person name="Moore B."/>
            <person name="Morris P."/>
            <person name="Phuntmart V."/>
            <person name="Puiu D."/>
            <person name="Shetty J."/>
            <person name="Stajich J.E."/>
            <person name="Tripathy S."/>
            <person name="Wawra S."/>
            <person name="van West P."/>
            <person name="Whitty B.R."/>
            <person name="Coutinho P.M."/>
            <person name="Henrissat B."/>
            <person name="Martin F."/>
            <person name="Thomas P.D."/>
            <person name="Tyler B.M."/>
            <person name="De Vries R.P."/>
            <person name="Kamoun S."/>
            <person name="Yandell M."/>
            <person name="Tisserat N."/>
            <person name="Buell C.R."/>
        </authorList>
    </citation>
    <scope>NUCLEOTIDE SEQUENCE</scope>
    <source>
        <strain evidence="10">DAOM:BR144</strain>
    </source>
</reference>
<reference evidence="9" key="3">
    <citation type="submission" date="2015-02" db="UniProtKB">
        <authorList>
            <consortium name="EnsemblProtists"/>
        </authorList>
    </citation>
    <scope>IDENTIFICATION</scope>
    <source>
        <strain evidence="9">DAOM BR144</strain>
    </source>
</reference>
<dbReference type="VEuPathDB" id="FungiDB:PYU1_G003333"/>
<keyword evidence="3" id="KW-0274">FAD</keyword>
<dbReference type="PANTHER" id="PTHR43400">
    <property type="entry name" value="FUMARATE REDUCTASE"/>
    <property type="match status" value="1"/>
</dbReference>
<protein>
    <recommendedName>
        <fullName evidence="6">fumarate reductase (NADH)</fullName>
        <ecNumber evidence="6">1.3.1.6</ecNumber>
    </recommendedName>
    <alternativeName>
        <fullName evidence="7">NADH-dependent fumarate reductase</fullName>
    </alternativeName>
</protein>
<keyword evidence="10" id="KW-1185">Reference proteome</keyword>
<evidence type="ECO:0000256" key="7">
    <source>
        <dbReference type="ARBA" id="ARBA00077246"/>
    </source>
</evidence>
<dbReference type="InterPro" id="IPR003953">
    <property type="entry name" value="FAD-dep_OxRdtase_2_FAD-bd"/>
</dbReference>
<name>K3WEF2_GLOUD</name>
<organism evidence="9 10">
    <name type="scientific">Globisporangium ultimum (strain ATCC 200006 / CBS 805.95 / DAOM BR144)</name>
    <name type="common">Pythium ultimum</name>
    <dbReference type="NCBI Taxonomy" id="431595"/>
    <lineage>
        <taxon>Eukaryota</taxon>
        <taxon>Sar</taxon>
        <taxon>Stramenopiles</taxon>
        <taxon>Oomycota</taxon>
        <taxon>Peronosporomycetes</taxon>
        <taxon>Pythiales</taxon>
        <taxon>Pythiaceae</taxon>
        <taxon>Globisporangium</taxon>
    </lineage>
</organism>
<evidence type="ECO:0000259" key="8">
    <source>
        <dbReference type="Pfam" id="PF00890"/>
    </source>
</evidence>
<dbReference type="eggNOG" id="KOG2404">
    <property type="taxonomic scope" value="Eukaryota"/>
</dbReference>
<dbReference type="Gene3D" id="3.50.50.60">
    <property type="entry name" value="FAD/NAD(P)-binding domain"/>
    <property type="match status" value="1"/>
</dbReference>
<dbReference type="InterPro" id="IPR036188">
    <property type="entry name" value="FAD/NAD-bd_sf"/>
</dbReference>
<dbReference type="FunFam" id="3.90.700.10:FF:000007">
    <property type="entry name" value="NADH-dependent fumarate reductase"/>
    <property type="match status" value="1"/>
</dbReference>
<dbReference type="InterPro" id="IPR010960">
    <property type="entry name" value="Flavocytochrome_c"/>
</dbReference>
<evidence type="ECO:0000256" key="2">
    <source>
        <dbReference type="ARBA" id="ARBA00022630"/>
    </source>
</evidence>
<sequence>MATNDHGEHAPIDRKADITIVGGGLAGLAACIEVATRNPSLSIVLVEKEGKLGGNSAKASSGINAALNDDDAPVFEKDTLESGTGLAARSLVDVFVRNSRDAIAFLEKQGHVDLSVLSQLGGHSAKRTHRNTQGPNVGFAIVSALQKLITDHIESHDWHIDVVTSASAEQVLFENDRVTGLVIDRVDKTGRDEGAGEPLRETIESSVVILATGGYSANPELLKKFAPGVEDFPTTNGPWARGDGIGLAQQLGAELVLMDKVQLHPTAFINPKDRSAKHKFLAPEAIRGSGALLINSSGKRFVNELATRDKVAAAILAQPSKDAYMLLFEGAKDMETTLGFYKHMGLVQVAHSIEEAAALCHVDAFVLQQTLNDYAEVSHSQQPDAFGKTVFPHPLHYAEDVTSHMEIHVMEVAPAVHYTMGGVKINEHAQVLRSDDSAIAGLYAAGEVSGGLHGANRLGGNSLAECVVFGRIAAQQAVQQLAH</sequence>
<dbReference type="GO" id="GO:0016156">
    <property type="term" value="F:fumarate reductase (NADH) activity"/>
    <property type="evidence" value="ECO:0007669"/>
    <property type="project" value="UniProtKB-EC"/>
</dbReference>
<dbReference type="STRING" id="431595.K3WEF2"/>
<comment type="catalytic activity">
    <reaction evidence="5">
        <text>succinate + NAD(+) = fumarate + NADH + H(+)</text>
        <dbReference type="Rhea" id="RHEA:18281"/>
        <dbReference type="ChEBI" id="CHEBI:15378"/>
        <dbReference type="ChEBI" id="CHEBI:29806"/>
        <dbReference type="ChEBI" id="CHEBI:30031"/>
        <dbReference type="ChEBI" id="CHEBI:57540"/>
        <dbReference type="ChEBI" id="CHEBI:57945"/>
        <dbReference type="EC" id="1.3.1.6"/>
    </reaction>
</comment>
<dbReference type="Gene3D" id="3.90.700.10">
    <property type="entry name" value="Succinate dehydrogenase/fumarate reductase flavoprotein, catalytic domain"/>
    <property type="match status" value="1"/>
</dbReference>
<dbReference type="InterPro" id="IPR027477">
    <property type="entry name" value="Succ_DH/fumarate_Rdtase_cat_sf"/>
</dbReference>
<evidence type="ECO:0000256" key="6">
    <source>
        <dbReference type="ARBA" id="ARBA00067004"/>
    </source>
</evidence>
<comment type="cofactor">
    <cofactor evidence="1">
        <name>FAD</name>
        <dbReference type="ChEBI" id="CHEBI:57692"/>
    </cofactor>
</comment>
<dbReference type="PANTHER" id="PTHR43400:SF7">
    <property type="entry name" value="FAD-DEPENDENT OXIDOREDUCTASE 2 FAD BINDING DOMAIN-CONTAINING PROTEIN"/>
    <property type="match status" value="1"/>
</dbReference>
<keyword evidence="2" id="KW-0285">Flavoprotein</keyword>
<evidence type="ECO:0000256" key="5">
    <source>
        <dbReference type="ARBA" id="ARBA00050832"/>
    </source>
</evidence>
<dbReference type="GO" id="GO:0010181">
    <property type="term" value="F:FMN binding"/>
    <property type="evidence" value="ECO:0007669"/>
    <property type="project" value="InterPro"/>
</dbReference>
<dbReference type="AlphaFoldDB" id="K3WEF2"/>
<dbReference type="InParanoid" id="K3WEF2"/>
<feature type="domain" description="FAD-dependent oxidoreductase 2 FAD-binding" evidence="8">
    <location>
        <begin position="17"/>
        <end position="463"/>
    </location>
</feature>
<dbReference type="SUPFAM" id="SSF56425">
    <property type="entry name" value="Succinate dehydrogenase/fumarate reductase flavoprotein, catalytic domain"/>
    <property type="match status" value="1"/>
</dbReference>
<accession>K3WEF2</accession>
<dbReference type="EC" id="1.3.1.6" evidence="6"/>
<keyword evidence="4" id="KW-0560">Oxidoreductase</keyword>
<evidence type="ECO:0000256" key="3">
    <source>
        <dbReference type="ARBA" id="ARBA00022827"/>
    </source>
</evidence>
<evidence type="ECO:0000313" key="9">
    <source>
        <dbReference type="EnsemblProtists" id="PYU1_T003343"/>
    </source>
</evidence>
<evidence type="ECO:0000256" key="1">
    <source>
        <dbReference type="ARBA" id="ARBA00001974"/>
    </source>
</evidence>
<reference evidence="10" key="2">
    <citation type="submission" date="2010-04" db="EMBL/GenBank/DDBJ databases">
        <authorList>
            <person name="Buell R."/>
            <person name="Hamilton J."/>
            <person name="Hostetler J."/>
        </authorList>
    </citation>
    <scope>NUCLEOTIDE SEQUENCE [LARGE SCALE GENOMIC DNA]</scope>
    <source>
        <strain evidence="10">DAOM:BR144</strain>
    </source>
</reference>
<dbReference type="HOGENOM" id="CLU_011398_4_5_1"/>
<dbReference type="SUPFAM" id="SSF51905">
    <property type="entry name" value="FAD/NAD(P)-binding domain"/>
    <property type="match status" value="1"/>
</dbReference>
<dbReference type="Proteomes" id="UP000019132">
    <property type="component" value="Unassembled WGS sequence"/>
</dbReference>
<dbReference type="EnsemblProtists" id="PYU1_T003343">
    <property type="protein sequence ID" value="PYU1_T003343"/>
    <property type="gene ID" value="PYU1_G003333"/>
</dbReference>
<dbReference type="NCBIfam" id="TIGR01813">
    <property type="entry name" value="flavo_cyto_c"/>
    <property type="match status" value="1"/>
</dbReference>
<dbReference type="EMBL" id="GL376603">
    <property type="status" value="NOT_ANNOTATED_CDS"/>
    <property type="molecule type" value="Genomic_DNA"/>
</dbReference>
<evidence type="ECO:0000313" key="10">
    <source>
        <dbReference type="Proteomes" id="UP000019132"/>
    </source>
</evidence>
<dbReference type="InterPro" id="IPR050315">
    <property type="entry name" value="FAD-oxidoreductase_2"/>
</dbReference>
<dbReference type="OMA" id="EDLWVVV"/>